<gene>
    <name evidence="1" type="ORF">LEP1GSC199_3269</name>
</gene>
<dbReference type="AlphaFoldDB" id="N1W5H6"/>
<comment type="caution">
    <text evidence="1">The sequence shown here is derived from an EMBL/GenBank/DDBJ whole genome shotgun (WGS) entry which is preliminary data.</text>
</comment>
<evidence type="ECO:0000313" key="2">
    <source>
        <dbReference type="Proteomes" id="UP000012227"/>
    </source>
</evidence>
<accession>N1W5H6</accession>
<sequence>MGGELVVANIHDSVKKIFEITRLYNHIRVAENVSSAKEVLQRIIYANEGDTNK</sequence>
<dbReference type="SUPFAM" id="SSF52091">
    <property type="entry name" value="SpoIIaa-like"/>
    <property type="match status" value="1"/>
</dbReference>
<dbReference type="STRING" id="1218591.LEP1GSC199_3269"/>
<evidence type="ECO:0000313" key="1">
    <source>
        <dbReference type="EMBL" id="EMY70243.1"/>
    </source>
</evidence>
<organism evidence="1 2">
    <name type="scientific">Leptospira vanthielii serovar Holland str. Waz Holland = ATCC 700522</name>
    <dbReference type="NCBI Taxonomy" id="1218591"/>
    <lineage>
        <taxon>Bacteria</taxon>
        <taxon>Pseudomonadati</taxon>
        <taxon>Spirochaetota</taxon>
        <taxon>Spirochaetia</taxon>
        <taxon>Leptospirales</taxon>
        <taxon>Leptospiraceae</taxon>
        <taxon>Leptospira</taxon>
    </lineage>
</organism>
<name>N1W5H6_9LEPT</name>
<reference evidence="1 2" key="1">
    <citation type="submission" date="2013-03" db="EMBL/GenBank/DDBJ databases">
        <authorList>
            <person name="Harkins D.M."/>
            <person name="Durkin A.S."/>
            <person name="Brinkac L.M."/>
            <person name="Haft D.H."/>
            <person name="Selengut J.D."/>
            <person name="Sanka R."/>
            <person name="DePew J."/>
            <person name="Purushe J."/>
            <person name="Galloway R.L."/>
            <person name="Vinetz J.M."/>
            <person name="Sutton G.G."/>
            <person name="Nierman W.C."/>
            <person name="Fouts D.E."/>
        </authorList>
    </citation>
    <scope>NUCLEOTIDE SEQUENCE [LARGE SCALE GENOMIC DNA]</scope>
    <source>
        <strain evidence="1 2">Waz Holland</strain>
    </source>
</reference>
<dbReference type="InterPro" id="IPR036513">
    <property type="entry name" value="STAS_dom_sf"/>
</dbReference>
<protein>
    <submittedName>
        <fullName evidence="1">Uncharacterized protein</fullName>
    </submittedName>
</protein>
<proteinExistence type="predicted"/>
<dbReference type="Proteomes" id="UP000012227">
    <property type="component" value="Unassembled WGS sequence"/>
</dbReference>
<dbReference type="EMBL" id="AOGY02000038">
    <property type="protein sequence ID" value="EMY70243.1"/>
    <property type="molecule type" value="Genomic_DNA"/>
</dbReference>
<dbReference type="Gene3D" id="3.30.750.24">
    <property type="entry name" value="STAS domain"/>
    <property type="match status" value="1"/>
</dbReference>